<dbReference type="RefSeq" id="WP_149496753.1">
    <property type="nucleotide sequence ID" value="NZ_JASZZN010000003.1"/>
</dbReference>
<keyword evidence="4" id="KW-1185">Reference proteome</keyword>
<comment type="caution">
    <text evidence="3">The sequence shown here is derived from an EMBL/GenBank/DDBJ whole genome shotgun (WGS) entry which is preliminary data.</text>
</comment>
<name>A0ABT7PE91_9BACT</name>
<dbReference type="SUPFAM" id="SSF52172">
    <property type="entry name" value="CheY-like"/>
    <property type="match status" value="1"/>
</dbReference>
<dbReference type="SMART" id="SM00448">
    <property type="entry name" value="REC"/>
    <property type="match status" value="1"/>
</dbReference>
<protein>
    <submittedName>
        <fullName evidence="3">Response regulator</fullName>
    </submittedName>
</protein>
<dbReference type="Pfam" id="PF00072">
    <property type="entry name" value="Response_reg"/>
    <property type="match status" value="1"/>
</dbReference>
<organism evidence="3 4">
    <name type="scientific">Roseiconus lacunae</name>
    <dbReference type="NCBI Taxonomy" id="2605694"/>
    <lineage>
        <taxon>Bacteria</taxon>
        <taxon>Pseudomonadati</taxon>
        <taxon>Planctomycetota</taxon>
        <taxon>Planctomycetia</taxon>
        <taxon>Pirellulales</taxon>
        <taxon>Pirellulaceae</taxon>
        <taxon>Roseiconus</taxon>
    </lineage>
</organism>
<gene>
    <name evidence="3" type="ORF">QTN89_05155</name>
</gene>
<feature type="modified residue" description="4-aspartylphosphate" evidence="1">
    <location>
        <position position="62"/>
    </location>
</feature>
<feature type="domain" description="Response regulatory" evidence="2">
    <location>
        <begin position="4"/>
        <end position="129"/>
    </location>
</feature>
<evidence type="ECO:0000256" key="1">
    <source>
        <dbReference type="PROSITE-ProRule" id="PRU00169"/>
    </source>
</evidence>
<dbReference type="EMBL" id="JASZZN010000003">
    <property type="protein sequence ID" value="MDM4014808.1"/>
    <property type="molecule type" value="Genomic_DNA"/>
</dbReference>
<dbReference type="PROSITE" id="PS50110">
    <property type="entry name" value="RESPONSE_REGULATORY"/>
    <property type="match status" value="1"/>
</dbReference>
<evidence type="ECO:0000313" key="3">
    <source>
        <dbReference type="EMBL" id="MDM4014808.1"/>
    </source>
</evidence>
<dbReference type="Proteomes" id="UP001239462">
    <property type="component" value="Unassembled WGS sequence"/>
</dbReference>
<dbReference type="PANTHER" id="PTHR44520">
    <property type="entry name" value="RESPONSE REGULATOR RCP1-RELATED"/>
    <property type="match status" value="1"/>
</dbReference>
<reference evidence="3 4" key="1">
    <citation type="submission" date="2023-06" db="EMBL/GenBank/DDBJ databases">
        <title>Roseiconus lacunae JC819 isolated from Gulf of Mannar region, Tamil Nadu.</title>
        <authorList>
            <person name="Pk S."/>
            <person name="Ch S."/>
            <person name="Ch V.R."/>
        </authorList>
    </citation>
    <scope>NUCLEOTIDE SEQUENCE [LARGE SCALE GENOMIC DNA]</scope>
    <source>
        <strain evidence="3 4">JC819</strain>
    </source>
</reference>
<keyword evidence="1" id="KW-0597">Phosphoprotein</keyword>
<evidence type="ECO:0000259" key="2">
    <source>
        <dbReference type="PROSITE" id="PS50110"/>
    </source>
</evidence>
<accession>A0ABT7PE91</accession>
<dbReference type="InterPro" id="IPR001789">
    <property type="entry name" value="Sig_transdc_resp-reg_receiver"/>
</dbReference>
<dbReference type="InterPro" id="IPR011006">
    <property type="entry name" value="CheY-like_superfamily"/>
</dbReference>
<dbReference type="InterPro" id="IPR052893">
    <property type="entry name" value="TCS_response_regulator"/>
</dbReference>
<proteinExistence type="predicted"/>
<dbReference type="Gene3D" id="3.40.50.2300">
    <property type="match status" value="1"/>
</dbReference>
<sequence>MKKIIVLVEDDDLDVECFQRGIRKESLAETEVVRASEGREALHTLRSILKQDPATNLVVVLDLNMPGMNGLEFLAEMRRDSMLRHLVVFVLTSSEHRSDVVKAYSLGVSGYSSKEKVNKFVRFLKEFFSVAILPPCSGPNISA</sequence>
<dbReference type="PANTHER" id="PTHR44520:SF2">
    <property type="entry name" value="RESPONSE REGULATOR RCP1"/>
    <property type="match status" value="1"/>
</dbReference>
<evidence type="ECO:0000313" key="4">
    <source>
        <dbReference type="Proteomes" id="UP001239462"/>
    </source>
</evidence>